<dbReference type="PANTHER" id="PTHR36109:SF2">
    <property type="entry name" value="MEMBRANE PROTEIN"/>
    <property type="match status" value="1"/>
</dbReference>
<dbReference type="InterPro" id="IPR052948">
    <property type="entry name" value="Low_temp-induced_all0457"/>
</dbReference>
<gene>
    <name evidence="1" type="ORF">OINT_2001413</name>
</gene>
<dbReference type="PANTHER" id="PTHR36109">
    <property type="entry name" value="MEMBRANE PROTEIN-RELATED"/>
    <property type="match status" value="1"/>
</dbReference>
<protein>
    <recommendedName>
        <fullName evidence="3">General stress protein 17M-like domain-containing protein</fullName>
    </recommendedName>
</protein>
<comment type="caution">
    <text evidence="1">The sequence shown here is derived from an EMBL/GenBank/DDBJ whole genome shotgun (WGS) entry which is preliminary data.</text>
</comment>
<evidence type="ECO:0000313" key="2">
    <source>
        <dbReference type="Proteomes" id="UP000004386"/>
    </source>
</evidence>
<evidence type="ECO:0000313" key="1">
    <source>
        <dbReference type="EMBL" id="EEQ94194.1"/>
    </source>
</evidence>
<organism evidence="1 2">
    <name type="scientific">Brucella intermedia LMG 3301</name>
    <dbReference type="NCBI Taxonomy" id="641118"/>
    <lineage>
        <taxon>Bacteria</taxon>
        <taxon>Pseudomonadati</taxon>
        <taxon>Pseudomonadota</taxon>
        <taxon>Alphaproteobacteria</taxon>
        <taxon>Hyphomicrobiales</taxon>
        <taxon>Brucellaceae</taxon>
        <taxon>Brucella/Ochrobactrum group</taxon>
        <taxon>Brucella</taxon>
    </lineage>
</organism>
<accession>C4WP85</accession>
<reference evidence="1 2" key="1">
    <citation type="submission" date="2009-05" db="EMBL/GenBank/DDBJ databases">
        <authorList>
            <person name="Setubal J.C."/>
            <person name="Boyle S."/>
            <person name="Crasta O.R."/>
            <person name="Gillespie J.J."/>
            <person name="Kenyon R.W."/>
            <person name="Lu J."/>
            <person name="Mane S."/>
            <person name="Nagrani S."/>
            <person name="Shallom J.M."/>
            <person name="Shallom S."/>
            <person name="Shukla M."/>
            <person name="Snyder E.E."/>
            <person name="Sobral B.W."/>
            <person name="Wattam A.R."/>
            <person name="Will R."/>
            <person name="Williams K."/>
            <person name="Yoo H."/>
            <person name="Munk C."/>
            <person name="Tapia R."/>
            <person name="Green L."/>
            <person name="Rogers Y."/>
            <person name="Detter J.C."/>
            <person name="Bruce D."/>
            <person name="Brettin T.S."/>
            <person name="Tsolis R."/>
        </authorList>
    </citation>
    <scope>NUCLEOTIDE SEQUENCE [LARGE SCALE GENOMIC DNA]</scope>
    <source>
        <strain evidence="1 2">LMG 3301</strain>
    </source>
</reference>
<evidence type="ECO:0008006" key="3">
    <source>
        <dbReference type="Google" id="ProtNLM"/>
    </source>
</evidence>
<name>C4WP85_9HYPH</name>
<dbReference type="HOGENOM" id="CLU_083853_1_0_5"/>
<dbReference type="AlphaFoldDB" id="C4WP85"/>
<dbReference type="EMBL" id="ACQA01000002">
    <property type="protein sequence ID" value="EEQ94194.1"/>
    <property type="molecule type" value="Genomic_DNA"/>
</dbReference>
<dbReference type="Proteomes" id="UP000004386">
    <property type="component" value="Unassembled WGS sequence"/>
</dbReference>
<sequence>MKMAYITGLFDNYDEAMDAVRSLEEAGISSDNISLISNNTDGRYAGDAAEGDGSTVTGVETGAGLGAVAGGGAGLLTGLGLLSIPGVGPVVAGGWLTATLVGLVGGATAGGVAGGIVGALVDTGIPEEEAQAYSEAIRRGSALVAVRCDESEREKVEAILEDWGRVNIGQRRDAYLEEGWESFNASAAPYTADEIERERQRWG</sequence>
<proteinExistence type="predicted"/>